<accession>A0A4Y5YEJ5</accession>
<organism evidence="4 5">
    <name type="scientific">Shewanella polaris</name>
    <dbReference type="NCBI Taxonomy" id="2588449"/>
    <lineage>
        <taxon>Bacteria</taxon>
        <taxon>Pseudomonadati</taxon>
        <taxon>Pseudomonadota</taxon>
        <taxon>Gammaproteobacteria</taxon>
        <taxon>Alteromonadales</taxon>
        <taxon>Shewanellaceae</taxon>
        <taxon>Shewanella</taxon>
    </lineage>
</organism>
<dbReference type="InterPro" id="IPR008207">
    <property type="entry name" value="Sig_transdc_His_kin_Hpt_dom"/>
</dbReference>
<dbReference type="AlphaFoldDB" id="A0A4Y5YEJ5"/>
<gene>
    <name evidence="4" type="ORF">FH971_09470</name>
</gene>
<dbReference type="Pfam" id="PF01627">
    <property type="entry name" value="Hpt"/>
    <property type="match status" value="1"/>
</dbReference>
<reference evidence="4 5" key="1">
    <citation type="submission" date="2019-06" db="EMBL/GenBank/DDBJ databases">
        <title>The genome of Shewanella sp. SM1901.</title>
        <authorList>
            <person name="Cha Q."/>
        </authorList>
    </citation>
    <scope>NUCLEOTIDE SEQUENCE [LARGE SCALE GENOMIC DNA]</scope>
    <source>
        <strain evidence="4 5">SM1901</strain>
    </source>
</reference>
<dbReference type="Gene3D" id="1.20.120.160">
    <property type="entry name" value="HPT domain"/>
    <property type="match status" value="1"/>
</dbReference>
<keyword evidence="2" id="KW-0597">Phosphoprotein</keyword>
<evidence type="ECO:0000313" key="4">
    <source>
        <dbReference type="EMBL" id="QDE31182.1"/>
    </source>
</evidence>
<feature type="domain" description="HPt" evidence="3">
    <location>
        <begin position="43"/>
        <end position="141"/>
    </location>
</feature>
<keyword evidence="5" id="KW-1185">Reference proteome</keyword>
<dbReference type="RefSeq" id="WP_140234132.1">
    <property type="nucleotide sequence ID" value="NZ_CP041036.1"/>
</dbReference>
<protein>
    <submittedName>
        <fullName evidence="4">Hpt domain-containing protein</fullName>
    </submittedName>
</protein>
<dbReference type="GO" id="GO:0000160">
    <property type="term" value="P:phosphorelay signal transduction system"/>
    <property type="evidence" value="ECO:0007669"/>
    <property type="project" value="UniProtKB-KW"/>
</dbReference>
<dbReference type="PROSITE" id="PS50894">
    <property type="entry name" value="HPT"/>
    <property type="match status" value="1"/>
</dbReference>
<name>A0A4Y5YEJ5_9GAMM</name>
<dbReference type="Proteomes" id="UP000319809">
    <property type="component" value="Chromosome"/>
</dbReference>
<sequence>MKANKMAINQQQVDGTHNKVANNISSELENMTLECLLEPFGGNEKFYRRLIKVFEKNLEPQLQNIELMISQKNIKELLRLVHTLKGSSGTTGLSSLYQYLCDLESKLAGLEAANEVDILNSELGQQLRLVAQAEMSSIHALLTTDEVNQSTETPSAVDYSVPELTLMLTELKQHLQDHNLKALHITLSLQNKLLGHTHLEHDLTVLCNAVEILDFETAQVALSSLSKKW</sequence>
<dbReference type="SUPFAM" id="SSF47226">
    <property type="entry name" value="Histidine-containing phosphotransfer domain, HPT domain"/>
    <property type="match status" value="1"/>
</dbReference>
<proteinExistence type="predicted"/>
<evidence type="ECO:0000313" key="5">
    <source>
        <dbReference type="Proteomes" id="UP000319809"/>
    </source>
</evidence>
<evidence type="ECO:0000256" key="1">
    <source>
        <dbReference type="ARBA" id="ARBA00023012"/>
    </source>
</evidence>
<dbReference type="InterPro" id="IPR036641">
    <property type="entry name" value="HPT_dom_sf"/>
</dbReference>
<evidence type="ECO:0000259" key="3">
    <source>
        <dbReference type="PROSITE" id="PS50894"/>
    </source>
</evidence>
<dbReference type="EMBL" id="CP041036">
    <property type="protein sequence ID" value="QDE31182.1"/>
    <property type="molecule type" value="Genomic_DNA"/>
</dbReference>
<evidence type="ECO:0000256" key="2">
    <source>
        <dbReference type="PROSITE-ProRule" id="PRU00110"/>
    </source>
</evidence>
<feature type="modified residue" description="Phosphohistidine" evidence="2">
    <location>
        <position position="82"/>
    </location>
</feature>
<dbReference type="KEGG" id="spol:FH971_09470"/>
<dbReference type="GO" id="GO:0004672">
    <property type="term" value="F:protein kinase activity"/>
    <property type="evidence" value="ECO:0007669"/>
    <property type="project" value="UniProtKB-ARBA"/>
</dbReference>
<keyword evidence="1" id="KW-0902">Two-component regulatory system</keyword>